<reference evidence="2" key="1">
    <citation type="journal article" date="2022" name="Mol. Ecol. Resour.">
        <title>The genomes of chicory, endive, great burdock and yacon provide insights into Asteraceae palaeo-polyploidization history and plant inulin production.</title>
        <authorList>
            <person name="Fan W."/>
            <person name="Wang S."/>
            <person name="Wang H."/>
            <person name="Wang A."/>
            <person name="Jiang F."/>
            <person name="Liu H."/>
            <person name="Zhao H."/>
            <person name="Xu D."/>
            <person name="Zhang Y."/>
        </authorList>
    </citation>
    <scope>NUCLEOTIDE SEQUENCE [LARGE SCALE GENOMIC DNA]</scope>
    <source>
        <strain evidence="2">cv. Punajuju</strain>
    </source>
</reference>
<reference evidence="1 2" key="2">
    <citation type="journal article" date="2022" name="Mol. Ecol. Resour.">
        <title>The genomes of chicory, endive, great burdock and yacon provide insights into Asteraceae paleo-polyploidization history and plant inulin production.</title>
        <authorList>
            <person name="Fan W."/>
            <person name="Wang S."/>
            <person name="Wang H."/>
            <person name="Wang A."/>
            <person name="Jiang F."/>
            <person name="Liu H."/>
            <person name="Zhao H."/>
            <person name="Xu D."/>
            <person name="Zhang Y."/>
        </authorList>
    </citation>
    <scope>NUCLEOTIDE SEQUENCE [LARGE SCALE GENOMIC DNA]</scope>
    <source>
        <strain evidence="2">cv. Punajuju</strain>
        <tissue evidence="1">Leaves</tissue>
    </source>
</reference>
<dbReference type="EMBL" id="CM042012">
    <property type="protein sequence ID" value="KAI3750278.1"/>
    <property type="molecule type" value="Genomic_DNA"/>
</dbReference>
<name>A0ACB9DUA7_CICIN</name>
<organism evidence="1 2">
    <name type="scientific">Cichorium intybus</name>
    <name type="common">Chicory</name>
    <dbReference type="NCBI Taxonomy" id="13427"/>
    <lineage>
        <taxon>Eukaryota</taxon>
        <taxon>Viridiplantae</taxon>
        <taxon>Streptophyta</taxon>
        <taxon>Embryophyta</taxon>
        <taxon>Tracheophyta</taxon>
        <taxon>Spermatophyta</taxon>
        <taxon>Magnoliopsida</taxon>
        <taxon>eudicotyledons</taxon>
        <taxon>Gunneridae</taxon>
        <taxon>Pentapetalae</taxon>
        <taxon>asterids</taxon>
        <taxon>campanulids</taxon>
        <taxon>Asterales</taxon>
        <taxon>Asteraceae</taxon>
        <taxon>Cichorioideae</taxon>
        <taxon>Cichorieae</taxon>
        <taxon>Cichoriinae</taxon>
        <taxon>Cichorium</taxon>
    </lineage>
</organism>
<comment type="caution">
    <text evidence="1">The sequence shown here is derived from an EMBL/GenBank/DDBJ whole genome shotgun (WGS) entry which is preliminary data.</text>
</comment>
<proteinExistence type="predicted"/>
<dbReference type="Proteomes" id="UP001055811">
    <property type="component" value="Linkage Group LG04"/>
</dbReference>
<keyword evidence="2" id="KW-1185">Reference proteome</keyword>
<sequence length="103" mass="11810">MIYISVPLGKIMRKTIGRLIKRCPCGSIPGENPLAVRREPYDAPREYPSYIKKIIFPAFFSEEINLHAPNATVTSVLKIPSSQMRDCVCTKDSFFTNERLRLY</sequence>
<protein>
    <submittedName>
        <fullName evidence="1">Uncharacterized protein</fullName>
    </submittedName>
</protein>
<gene>
    <name evidence="1" type="ORF">L2E82_20912</name>
</gene>
<evidence type="ECO:0000313" key="1">
    <source>
        <dbReference type="EMBL" id="KAI3750278.1"/>
    </source>
</evidence>
<accession>A0ACB9DUA7</accession>
<evidence type="ECO:0000313" key="2">
    <source>
        <dbReference type="Proteomes" id="UP001055811"/>
    </source>
</evidence>